<accession>T1IEB0</accession>
<protein>
    <submittedName>
        <fullName evidence="1">Uncharacterized protein</fullName>
    </submittedName>
</protein>
<dbReference type="InParanoid" id="T1IEB0"/>
<sequence>MAGLLKFNSRTLPIRWNKVVFRDISNYSKAPLSAVCHELPPPV</sequence>
<dbReference type="AlphaFoldDB" id="T1IEB0"/>
<dbReference type="EnsemblMetazoa" id="RPRC014630-RA">
    <property type="protein sequence ID" value="RPRC014630-PA"/>
    <property type="gene ID" value="RPRC014630"/>
</dbReference>
<evidence type="ECO:0000313" key="1">
    <source>
        <dbReference type="EnsemblMetazoa" id="RPRC014630-PA"/>
    </source>
</evidence>
<dbReference type="EMBL" id="ACPB03017593">
    <property type="status" value="NOT_ANNOTATED_CDS"/>
    <property type="molecule type" value="Genomic_DNA"/>
</dbReference>
<proteinExistence type="predicted"/>
<evidence type="ECO:0000313" key="2">
    <source>
        <dbReference type="Proteomes" id="UP000015103"/>
    </source>
</evidence>
<dbReference type="VEuPathDB" id="VectorBase:RPRC014630"/>
<reference evidence="1" key="1">
    <citation type="submission" date="2015-05" db="UniProtKB">
        <authorList>
            <consortium name="EnsemblMetazoa"/>
        </authorList>
    </citation>
    <scope>IDENTIFICATION</scope>
</reference>
<keyword evidence="2" id="KW-1185">Reference proteome</keyword>
<dbReference type="HOGENOM" id="CLU_3242734_0_0_1"/>
<name>T1IEB0_RHOPR</name>
<organism evidence="1 2">
    <name type="scientific">Rhodnius prolixus</name>
    <name type="common">Triatomid bug</name>
    <dbReference type="NCBI Taxonomy" id="13249"/>
    <lineage>
        <taxon>Eukaryota</taxon>
        <taxon>Metazoa</taxon>
        <taxon>Ecdysozoa</taxon>
        <taxon>Arthropoda</taxon>
        <taxon>Hexapoda</taxon>
        <taxon>Insecta</taxon>
        <taxon>Pterygota</taxon>
        <taxon>Neoptera</taxon>
        <taxon>Paraneoptera</taxon>
        <taxon>Hemiptera</taxon>
        <taxon>Heteroptera</taxon>
        <taxon>Panheteroptera</taxon>
        <taxon>Cimicomorpha</taxon>
        <taxon>Reduviidae</taxon>
        <taxon>Triatominae</taxon>
        <taxon>Rhodnius</taxon>
    </lineage>
</organism>
<dbReference type="Proteomes" id="UP000015103">
    <property type="component" value="Unassembled WGS sequence"/>
</dbReference>